<dbReference type="GO" id="GO:0006412">
    <property type="term" value="P:translation"/>
    <property type="evidence" value="ECO:0007669"/>
    <property type="project" value="UniProtKB-KW"/>
</dbReference>
<evidence type="ECO:0000313" key="6">
    <source>
        <dbReference type="Proteomes" id="UP000179005"/>
    </source>
</evidence>
<dbReference type="InterPro" id="IPR036191">
    <property type="entry name" value="RRF_sf"/>
</dbReference>
<evidence type="ECO:0000256" key="2">
    <source>
        <dbReference type="ARBA" id="ARBA00022917"/>
    </source>
</evidence>
<feature type="domain" description="Ribosome recycling factor" evidence="4">
    <location>
        <begin position="16"/>
        <end position="174"/>
    </location>
</feature>
<dbReference type="InterPro" id="IPR023584">
    <property type="entry name" value="Ribosome_recyc_fac_dom"/>
</dbReference>
<dbReference type="Gene3D" id="1.10.132.20">
    <property type="entry name" value="Ribosome-recycling factor"/>
    <property type="match status" value="1"/>
</dbReference>
<organism evidence="5 6">
    <name type="scientific">candidate division WWE3 bacterium RIFCSPHIGHO2_01_FULL_48_15</name>
    <dbReference type="NCBI Taxonomy" id="1802619"/>
    <lineage>
        <taxon>Bacteria</taxon>
        <taxon>Katanobacteria</taxon>
    </lineage>
</organism>
<evidence type="ECO:0000256" key="1">
    <source>
        <dbReference type="ARBA" id="ARBA00005912"/>
    </source>
</evidence>
<dbReference type="AlphaFoldDB" id="A0A1F4VAM7"/>
<dbReference type="Pfam" id="PF01765">
    <property type="entry name" value="RRF"/>
    <property type="match status" value="1"/>
</dbReference>
<dbReference type="PANTHER" id="PTHR20982">
    <property type="entry name" value="RIBOSOME RECYCLING FACTOR"/>
    <property type="match status" value="1"/>
</dbReference>
<proteinExistence type="inferred from homology"/>
<sequence length="177" mass="20070">MDDIEPKFEQIIQKLRADLGSVRTGRATSSLVEDLEVKAYDSTMKLRELASISIPEPRQILISSWDPSNIKVVDDALRTHGFNPAAEGNSLRLVLPPLTGEEREKLTREVSERGEEAKVAARLVRREAVGKIEEAEKNKEISKDDLFGEKKKIDDLLEKYTRQIEEISQEKKGQLEL</sequence>
<accession>A0A1F4VAM7</accession>
<dbReference type="EMBL" id="MEVC01000023">
    <property type="protein sequence ID" value="OGC54198.1"/>
    <property type="molecule type" value="Genomic_DNA"/>
</dbReference>
<dbReference type="InterPro" id="IPR002661">
    <property type="entry name" value="Ribosome_recyc_fac"/>
</dbReference>
<name>A0A1F4VAM7_UNCKA</name>
<feature type="coiled-coil region" evidence="3">
    <location>
        <begin position="125"/>
        <end position="177"/>
    </location>
</feature>
<reference evidence="5 6" key="1">
    <citation type="journal article" date="2016" name="Nat. Commun.">
        <title>Thousands of microbial genomes shed light on interconnected biogeochemical processes in an aquifer system.</title>
        <authorList>
            <person name="Anantharaman K."/>
            <person name="Brown C.T."/>
            <person name="Hug L.A."/>
            <person name="Sharon I."/>
            <person name="Castelle C.J."/>
            <person name="Probst A.J."/>
            <person name="Thomas B.C."/>
            <person name="Singh A."/>
            <person name="Wilkins M.J."/>
            <person name="Karaoz U."/>
            <person name="Brodie E.L."/>
            <person name="Williams K.H."/>
            <person name="Hubbard S.S."/>
            <person name="Banfield J.F."/>
        </authorList>
    </citation>
    <scope>NUCLEOTIDE SEQUENCE [LARGE SCALE GENOMIC DNA]</scope>
</reference>
<dbReference type="STRING" id="1802619.A2797_00215"/>
<evidence type="ECO:0000256" key="3">
    <source>
        <dbReference type="SAM" id="Coils"/>
    </source>
</evidence>
<dbReference type="Gene3D" id="3.30.1360.40">
    <property type="match status" value="1"/>
</dbReference>
<dbReference type="GO" id="GO:0043023">
    <property type="term" value="F:ribosomal large subunit binding"/>
    <property type="evidence" value="ECO:0007669"/>
    <property type="project" value="TreeGrafter"/>
</dbReference>
<dbReference type="SUPFAM" id="SSF55194">
    <property type="entry name" value="Ribosome recycling factor, RRF"/>
    <property type="match status" value="1"/>
</dbReference>
<keyword evidence="2" id="KW-0648">Protein biosynthesis</keyword>
<keyword evidence="3" id="KW-0175">Coiled coil</keyword>
<evidence type="ECO:0000313" key="5">
    <source>
        <dbReference type="EMBL" id="OGC54198.1"/>
    </source>
</evidence>
<evidence type="ECO:0000259" key="4">
    <source>
        <dbReference type="Pfam" id="PF01765"/>
    </source>
</evidence>
<comment type="caution">
    <text evidence="5">The sequence shown here is derived from an EMBL/GenBank/DDBJ whole genome shotgun (WGS) entry which is preliminary data.</text>
</comment>
<gene>
    <name evidence="5" type="ORF">A2797_00215</name>
</gene>
<dbReference type="PANTHER" id="PTHR20982:SF3">
    <property type="entry name" value="MITOCHONDRIAL RIBOSOME RECYCLING FACTOR PSEUDO 1"/>
    <property type="match status" value="1"/>
</dbReference>
<protein>
    <recommendedName>
        <fullName evidence="4">Ribosome recycling factor domain-containing protein</fullName>
    </recommendedName>
</protein>
<dbReference type="Proteomes" id="UP000179005">
    <property type="component" value="Unassembled WGS sequence"/>
</dbReference>
<comment type="similarity">
    <text evidence="1">Belongs to the RRF family.</text>
</comment>